<reference evidence="1 2" key="1">
    <citation type="submission" date="2023-05" db="EMBL/GenBank/DDBJ databases">
        <title>A new hyperthermophilic archaea 'Ignisphaera cupida' sp. nov. and description of the family 'Ignisphaeraceae' fam. nov.</title>
        <authorList>
            <person name="Podosokorskaya O.A."/>
            <person name="Elcheninov A.G."/>
            <person name="Klukina A."/>
            <person name="Merkel A.Y."/>
        </authorList>
    </citation>
    <scope>NUCLEOTIDE SEQUENCE [LARGE SCALE GENOMIC DNA]</scope>
    <source>
        <strain evidence="1 2">4213-co</strain>
    </source>
</reference>
<protein>
    <submittedName>
        <fullName evidence="1">Uncharacterized protein</fullName>
    </submittedName>
</protein>
<evidence type="ECO:0000313" key="2">
    <source>
        <dbReference type="Proteomes" id="UP001529235"/>
    </source>
</evidence>
<comment type="caution">
    <text evidence="1">The sequence shown here is derived from an EMBL/GenBank/DDBJ whole genome shotgun (WGS) entry which is preliminary data.</text>
</comment>
<gene>
    <name evidence="1" type="ORF">QPL79_08200</name>
</gene>
<dbReference type="RefSeq" id="WP_285274329.1">
    <property type="nucleotide sequence ID" value="NZ_JASNVW010000007.1"/>
</dbReference>
<proteinExistence type="predicted"/>
<name>A0ABD4Z8T9_9CREN</name>
<dbReference type="AlphaFoldDB" id="A0ABD4Z8T9"/>
<sequence length="137" mass="15339">MVVRVWIRIVDRDTGRNKVLRVLVNGGAESDEPVVVVDKSVAEELGLSLEDMDIVEVELASTVTHNYISRKKYLVELLDERGRVLSSVYAYIAVDPHLIEPLITDATIDELGIVVISFKKGLWRHSLDSPNIVRESA</sequence>
<accession>A0ABD4Z8T9</accession>
<dbReference type="Proteomes" id="UP001529235">
    <property type="component" value="Unassembled WGS sequence"/>
</dbReference>
<keyword evidence="2" id="KW-1185">Reference proteome</keyword>
<dbReference type="EMBL" id="JASNVW010000007">
    <property type="protein sequence ID" value="MDK6029342.1"/>
    <property type="molecule type" value="Genomic_DNA"/>
</dbReference>
<evidence type="ECO:0000313" key="1">
    <source>
        <dbReference type="EMBL" id="MDK6029342.1"/>
    </source>
</evidence>
<organism evidence="1 2">
    <name type="scientific">Ignisphaera cupida</name>
    <dbReference type="NCBI Taxonomy" id="3050454"/>
    <lineage>
        <taxon>Archaea</taxon>
        <taxon>Thermoproteota</taxon>
        <taxon>Thermoprotei</taxon>
        <taxon>Desulfurococcales</taxon>
        <taxon>Desulfurococcaceae</taxon>
        <taxon>Ignisphaera</taxon>
    </lineage>
</organism>